<feature type="transmembrane region" description="Helical" evidence="1">
    <location>
        <begin position="48"/>
        <end position="64"/>
    </location>
</feature>
<dbReference type="PATRIC" id="fig|280871.6.peg.4939"/>
<dbReference type="InterPro" id="IPR024399">
    <property type="entry name" value="DUF2628"/>
</dbReference>
<dbReference type="RefSeq" id="WP_043394315.1">
    <property type="nucleotide sequence ID" value="NZ_JXST01000042.1"/>
</dbReference>
<reference evidence="2 3" key="1">
    <citation type="submission" date="2015-01" db="EMBL/GenBank/DDBJ databases">
        <title>Genome sequence of Mycobacterium llatzerense and Mycobacterium immunogenum recovered from brain abscess.</title>
        <authorList>
            <person name="Greninger A.L."/>
            <person name="Langelier C."/>
            <person name="Cunningham G."/>
            <person name="Chiu C.Y."/>
            <person name="Miller S."/>
        </authorList>
    </citation>
    <scope>NUCLEOTIDE SEQUENCE [LARGE SCALE GENOMIC DNA]</scope>
    <source>
        <strain evidence="2 3">CLUC14</strain>
    </source>
</reference>
<evidence type="ECO:0000256" key="1">
    <source>
        <dbReference type="SAM" id="Phobius"/>
    </source>
</evidence>
<gene>
    <name evidence="2" type="ORF">TL10_23855</name>
</gene>
<comment type="caution">
    <text evidence="2">The sequence shown here is derived from an EMBL/GenBank/DDBJ whole genome shotgun (WGS) entry which is preliminary data.</text>
</comment>
<protein>
    <recommendedName>
        <fullName evidence="4">DUF2628 domain-containing protein</fullName>
    </recommendedName>
</protein>
<sequence>MSQQFPSLTVSPSWQKRFDFFNTYGLPNSTPESKAAYRALTFMERVKLTSNILAFLFGPIYFFVKGMWRKGLTLLGIFVAVEVVLVVLNVSDSLARAIGFGLAAIGMSTANYAYYLHVVRGSQSWNLFEGHGRQR</sequence>
<dbReference type="AlphaFoldDB" id="A0A0D1JPK5"/>
<dbReference type="Pfam" id="PF10947">
    <property type="entry name" value="DUF2628"/>
    <property type="match status" value="1"/>
</dbReference>
<keyword evidence="1" id="KW-0812">Transmembrane</keyword>
<accession>A0A0D1JPK5</accession>
<organism evidence="2 3">
    <name type="scientific">Mycolicibacterium llatzerense</name>
    <dbReference type="NCBI Taxonomy" id="280871"/>
    <lineage>
        <taxon>Bacteria</taxon>
        <taxon>Bacillati</taxon>
        <taxon>Actinomycetota</taxon>
        <taxon>Actinomycetes</taxon>
        <taxon>Mycobacteriales</taxon>
        <taxon>Mycobacteriaceae</taxon>
        <taxon>Mycolicibacterium</taxon>
    </lineage>
</organism>
<keyword evidence="1" id="KW-1133">Transmembrane helix</keyword>
<dbReference type="Proteomes" id="UP000032221">
    <property type="component" value="Unassembled WGS sequence"/>
</dbReference>
<dbReference type="EMBL" id="JXST01000042">
    <property type="protein sequence ID" value="KIU14509.1"/>
    <property type="molecule type" value="Genomic_DNA"/>
</dbReference>
<proteinExistence type="predicted"/>
<keyword evidence="1" id="KW-0472">Membrane</keyword>
<keyword evidence="3" id="KW-1185">Reference proteome</keyword>
<feature type="transmembrane region" description="Helical" evidence="1">
    <location>
        <begin position="97"/>
        <end position="116"/>
    </location>
</feature>
<feature type="transmembrane region" description="Helical" evidence="1">
    <location>
        <begin position="71"/>
        <end position="91"/>
    </location>
</feature>
<evidence type="ECO:0000313" key="2">
    <source>
        <dbReference type="EMBL" id="KIU14509.1"/>
    </source>
</evidence>
<name>A0A0D1JPK5_9MYCO</name>
<evidence type="ECO:0000313" key="3">
    <source>
        <dbReference type="Proteomes" id="UP000032221"/>
    </source>
</evidence>
<evidence type="ECO:0008006" key="4">
    <source>
        <dbReference type="Google" id="ProtNLM"/>
    </source>
</evidence>